<feature type="transmembrane region" description="Helical" evidence="1">
    <location>
        <begin position="33"/>
        <end position="50"/>
    </location>
</feature>
<reference evidence="3" key="1">
    <citation type="journal article" date="2018" name="Front. Microbiol.">
        <title>Genome-Based Analysis Reveals the Taxonomy and Diversity of the Family Idiomarinaceae.</title>
        <authorList>
            <person name="Liu Y."/>
            <person name="Lai Q."/>
            <person name="Shao Z."/>
        </authorList>
    </citation>
    <scope>NUCLEOTIDE SEQUENCE [LARGE SCALE GENOMIC DNA]</scope>
    <source>
        <strain evidence="3">PIM1</strain>
    </source>
</reference>
<name>A0A432YJA3_9GAMM</name>
<dbReference type="EMBL" id="PIPZ01000001">
    <property type="protein sequence ID" value="RUO60955.1"/>
    <property type="molecule type" value="Genomic_DNA"/>
</dbReference>
<evidence type="ECO:0000313" key="2">
    <source>
        <dbReference type="EMBL" id="RUO60955.1"/>
    </source>
</evidence>
<keyword evidence="3" id="KW-1185">Reference proteome</keyword>
<evidence type="ECO:0000256" key="1">
    <source>
        <dbReference type="SAM" id="Phobius"/>
    </source>
</evidence>
<dbReference type="AlphaFoldDB" id="A0A432YJA3"/>
<protein>
    <submittedName>
        <fullName evidence="2">Uncharacterized protein</fullName>
    </submittedName>
</protein>
<comment type="caution">
    <text evidence="2">The sequence shown here is derived from an EMBL/GenBank/DDBJ whole genome shotgun (WGS) entry which is preliminary data.</text>
</comment>
<evidence type="ECO:0000313" key="3">
    <source>
        <dbReference type="Proteomes" id="UP000288127"/>
    </source>
</evidence>
<dbReference type="Proteomes" id="UP000288127">
    <property type="component" value="Unassembled WGS sequence"/>
</dbReference>
<accession>A0A432YJA3</accession>
<gene>
    <name evidence="2" type="ORF">CWI76_01350</name>
</gene>
<organism evidence="2 3">
    <name type="scientific">Pseudidiomarina marina</name>
    <dbReference type="NCBI Taxonomy" id="502366"/>
    <lineage>
        <taxon>Bacteria</taxon>
        <taxon>Pseudomonadati</taxon>
        <taxon>Pseudomonadota</taxon>
        <taxon>Gammaproteobacteria</taxon>
        <taxon>Alteromonadales</taxon>
        <taxon>Idiomarinaceae</taxon>
        <taxon>Pseudidiomarina</taxon>
    </lineage>
</organism>
<keyword evidence="1" id="KW-1133">Transmembrane helix</keyword>
<keyword evidence="1" id="KW-0472">Membrane</keyword>
<feature type="transmembrane region" description="Helical" evidence="1">
    <location>
        <begin position="9"/>
        <end position="27"/>
    </location>
</feature>
<dbReference type="OrthoDB" id="6238864at2"/>
<keyword evidence="1" id="KW-0812">Transmembrane</keyword>
<proteinExistence type="predicted"/>
<feature type="transmembrane region" description="Helical" evidence="1">
    <location>
        <begin position="78"/>
        <end position="95"/>
    </location>
</feature>
<dbReference type="RefSeq" id="WP_126758593.1">
    <property type="nucleotide sequence ID" value="NZ_CP085233.1"/>
</dbReference>
<sequence>MKTTSTTRISALAVIVLGILLAVLAPAGEATSSYRQLGVVLLVIGVVWLLRQKRPEPKAEANPEPYQQPVLKWYQSPILWVPVIAIIIAILSWLFI</sequence>